<comment type="caution">
    <text evidence="1">The sequence shown here is derived from an EMBL/GenBank/DDBJ whole genome shotgun (WGS) entry which is preliminary data.</text>
</comment>
<protein>
    <submittedName>
        <fullName evidence="1">Uncharacterized protein</fullName>
    </submittedName>
</protein>
<organism evidence="1 2">
    <name type="scientific">Arctium lappa</name>
    <name type="common">Greater burdock</name>
    <name type="synonym">Lappa major</name>
    <dbReference type="NCBI Taxonomy" id="4217"/>
    <lineage>
        <taxon>Eukaryota</taxon>
        <taxon>Viridiplantae</taxon>
        <taxon>Streptophyta</taxon>
        <taxon>Embryophyta</taxon>
        <taxon>Tracheophyta</taxon>
        <taxon>Spermatophyta</taxon>
        <taxon>Magnoliopsida</taxon>
        <taxon>eudicotyledons</taxon>
        <taxon>Gunneridae</taxon>
        <taxon>Pentapetalae</taxon>
        <taxon>asterids</taxon>
        <taxon>campanulids</taxon>
        <taxon>Asterales</taxon>
        <taxon>Asteraceae</taxon>
        <taxon>Carduoideae</taxon>
        <taxon>Cardueae</taxon>
        <taxon>Arctiinae</taxon>
        <taxon>Arctium</taxon>
    </lineage>
</organism>
<proteinExistence type="predicted"/>
<accession>A0ACB8YER4</accession>
<gene>
    <name evidence="1" type="ORF">L6452_33423</name>
</gene>
<reference evidence="1 2" key="2">
    <citation type="journal article" date="2022" name="Mol. Ecol. Resour.">
        <title>The genomes of chicory, endive, great burdock and yacon provide insights into Asteraceae paleo-polyploidization history and plant inulin production.</title>
        <authorList>
            <person name="Fan W."/>
            <person name="Wang S."/>
            <person name="Wang H."/>
            <person name="Wang A."/>
            <person name="Jiang F."/>
            <person name="Liu H."/>
            <person name="Zhao H."/>
            <person name="Xu D."/>
            <person name="Zhang Y."/>
        </authorList>
    </citation>
    <scope>NUCLEOTIDE SEQUENCE [LARGE SCALE GENOMIC DNA]</scope>
    <source>
        <strain evidence="2">cv. Niubang</strain>
    </source>
</reference>
<reference evidence="2" key="1">
    <citation type="journal article" date="2022" name="Mol. Ecol. Resour.">
        <title>The genomes of chicory, endive, great burdock and yacon provide insights into Asteraceae palaeo-polyploidization history and plant inulin production.</title>
        <authorList>
            <person name="Fan W."/>
            <person name="Wang S."/>
            <person name="Wang H."/>
            <person name="Wang A."/>
            <person name="Jiang F."/>
            <person name="Liu H."/>
            <person name="Zhao H."/>
            <person name="Xu D."/>
            <person name="Zhang Y."/>
        </authorList>
    </citation>
    <scope>NUCLEOTIDE SEQUENCE [LARGE SCALE GENOMIC DNA]</scope>
    <source>
        <strain evidence="2">cv. Niubang</strain>
    </source>
</reference>
<sequence>MTCLEGKTVILVTHQVEFVSSVDNILVMQDGQVTQSENYEDLLMEGTAFEQLVNAHKDAITGLQPSPHEHKSKLQKTGNMHQRTEHAHKSYDSKENNEEQISAKGIPGVQLTEEKEKEIGNVGWKPFLDYVIISKGSWFFFLCILMHVGFVGFQAATSYWLAFGIQIPEISIIMLIGVYTFVSSASIFFVLLRSVFTTLLGLKASRSFFTQFTNSIFSAPMVFFDSTPVGRILTRKLEGRKNVLLRERRSFGLCSEAKGTVWSLQFSEFILSF</sequence>
<evidence type="ECO:0000313" key="2">
    <source>
        <dbReference type="Proteomes" id="UP001055879"/>
    </source>
</evidence>
<keyword evidence="2" id="KW-1185">Reference proteome</keyword>
<dbReference type="Proteomes" id="UP001055879">
    <property type="component" value="Linkage Group LG12"/>
</dbReference>
<evidence type="ECO:0000313" key="1">
    <source>
        <dbReference type="EMBL" id="KAI3684202.1"/>
    </source>
</evidence>
<name>A0ACB8YER4_ARCLA</name>
<dbReference type="EMBL" id="CM042058">
    <property type="protein sequence ID" value="KAI3684202.1"/>
    <property type="molecule type" value="Genomic_DNA"/>
</dbReference>